<accession>A0A2K9ZFH7</accession>
<evidence type="ECO:0000256" key="3">
    <source>
        <dbReference type="ARBA" id="ARBA00023163"/>
    </source>
</evidence>
<sequence length="292" mass="31859">MGGTGLDIFSTLQEDKSRLSPSENRIAEIIVNDFEFAVNASIIELAERAEVSPPTVTRFCRRLGCESFSDFKVQLARTAHIGVRYLKPESKSTDPADVAQDIITKAQNALFLLHRSLDLVAIEAAVSHIAKADMIYAFGSGGNSSMIADELQNRLFRLGLRITASSDHSMQLMMAAAARPGDVLIGSSFSGRNMELVRAFELARQTKVKTIALTQTASPVAKAAEIVVPIDLPEGNNIYRPTSTRIAYIATVDILSSLVAYAVQPKATTTLRRIKQQLVIHRDGDDRQLLGD</sequence>
<dbReference type="Gene3D" id="1.10.10.10">
    <property type="entry name" value="Winged helix-like DNA-binding domain superfamily/Winged helix DNA-binding domain"/>
    <property type="match status" value="1"/>
</dbReference>
<keyword evidence="6" id="KW-0614">Plasmid</keyword>
<dbReference type="InterPro" id="IPR001347">
    <property type="entry name" value="SIS_dom"/>
</dbReference>
<dbReference type="PANTHER" id="PTHR30514">
    <property type="entry name" value="GLUCOKINASE"/>
    <property type="match status" value="1"/>
</dbReference>
<dbReference type="InterPro" id="IPR000281">
    <property type="entry name" value="HTH_RpiR"/>
</dbReference>
<evidence type="ECO:0000256" key="2">
    <source>
        <dbReference type="ARBA" id="ARBA00023125"/>
    </source>
</evidence>
<evidence type="ECO:0000256" key="1">
    <source>
        <dbReference type="ARBA" id="ARBA00023015"/>
    </source>
</evidence>
<dbReference type="SUPFAM" id="SSF46689">
    <property type="entry name" value="Homeodomain-like"/>
    <property type="match status" value="1"/>
</dbReference>
<dbReference type="AlphaFoldDB" id="A0A2K9ZFH7"/>
<dbReference type="InterPro" id="IPR009057">
    <property type="entry name" value="Homeodomain-like_sf"/>
</dbReference>
<dbReference type="PANTHER" id="PTHR30514:SF1">
    <property type="entry name" value="HTH-TYPE TRANSCRIPTIONAL REGULATOR HEXR-RELATED"/>
    <property type="match status" value="1"/>
</dbReference>
<dbReference type="Proteomes" id="UP000238523">
    <property type="component" value="Plasmid pRLN2"/>
</dbReference>
<dbReference type="PROSITE" id="PS51464">
    <property type="entry name" value="SIS"/>
    <property type="match status" value="1"/>
</dbReference>
<dbReference type="PROSITE" id="PS51071">
    <property type="entry name" value="HTH_RPIR"/>
    <property type="match status" value="1"/>
</dbReference>
<proteinExistence type="predicted"/>
<dbReference type="GO" id="GO:0003677">
    <property type="term" value="F:DNA binding"/>
    <property type="evidence" value="ECO:0007669"/>
    <property type="project" value="UniProtKB-KW"/>
</dbReference>
<evidence type="ECO:0000259" key="5">
    <source>
        <dbReference type="PROSITE" id="PS51464"/>
    </source>
</evidence>
<dbReference type="SUPFAM" id="SSF53697">
    <property type="entry name" value="SIS domain"/>
    <property type="match status" value="1"/>
</dbReference>
<dbReference type="InterPro" id="IPR035472">
    <property type="entry name" value="RpiR-like_SIS"/>
</dbReference>
<dbReference type="Pfam" id="PF01418">
    <property type="entry name" value="HTH_6"/>
    <property type="match status" value="1"/>
</dbReference>
<dbReference type="InterPro" id="IPR046348">
    <property type="entry name" value="SIS_dom_sf"/>
</dbReference>
<dbReference type="InterPro" id="IPR036388">
    <property type="entry name" value="WH-like_DNA-bd_sf"/>
</dbReference>
<feature type="domain" description="SIS" evidence="5">
    <location>
        <begin position="125"/>
        <end position="265"/>
    </location>
</feature>
<geneLocation type="plasmid" evidence="7">
    <name>prln2</name>
</geneLocation>
<keyword evidence="2" id="KW-0238">DNA-binding</keyword>
<dbReference type="CDD" id="cd05013">
    <property type="entry name" value="SIS_RpiR"/>
    <property type="match status" value="1"/>
</dbReference>
<evidence type="ECO:0000259" key="4">
    <source>
        <dbReference type="PROSITE" id="PS51071"/>
    </source>
</evidence>
<name>A0A2K9ZFH7_RHILE</name>
<dbReference type="GO" id="GO:1901135">
    <property type="term" value="P:carbohydrate derivative metabolic process"/>
    <property type="evidence" value="ECO:0007669"/>
    <property type="project" value="InterPro"/>
</dbReference>
<dbReference type="Gene3D" id="3.40.50.10490">
    <property type="entry name" value="Glucose-6-phosphate isomerase like protein, domain 1"/>
    <property type="match status" value="1"/>
</dbReference>
<dbReference type="EMBL" id="CP025014">
    <property type="protein sequence ID" value="AUW47003.1"/>
    <property type="molecule type" value="Genomic_DNA"/>
</dbReference>
<dbReference type="Pfam" id="PF01380">
    <property type="entry name" value="SIS"/>
    <property type="match status" value="1"/>
</dbReference>
<dbReference type="GO" id="GO:0097367">
    <property type="term" value="F:carbohydrate derivative binding"/>
    <property type="evidence" value="ECO:0007669"/>
    <property type="project" value="InterPro"/>
</dbReference>
<reference evidence="6 7" key="1">
    <citation type="submission" date="2017-11" db="EMBL/GenBank/DDBJ databases">
        <title>Complete genome of Rhizobium leguminosarum Norway, an ineffective micro-symbiont.</title>
        <authorList>
            <person name="Hoffrichter A."/>
            <person name="Liang J."/>
            <person name="Brachmann A."/>
            <person name="Marin M."/>
        </authorList>
    </citation>
    <scope>NUCLEOTIDE SEQUENCE [LARGE SCALE GENOMIC DNA]</scope>
    <source>
        <strain evidence="6 7">Norway</strain>
        <plasmid evidence="7">prln2</plasmid>
    </source>
</reference>
<dbReference type="GO" id="GO:0003700">
    <property type="term" value="F:DNA-binding transcription factor activity"/>
    <property type="evidence" value="ECO:0007669"/>
    <property type="project" value="InterPro"/>
</dbReference>
<dbReference type="InterPro" id="IPR047640">
    <property type="entry name" value="RpiR-like"/>
</dbReference>
<gene>
    <name evidence="6" type="ORF">CUJ84_pRLN2000465</name>
</gene>
<protein>
    <submittedName>
        <fullName evidence="6">RpiR family transcriptional regulator protein</fullName>
    </submittedName>
</protein>
<keyword evidence="1" id="KW-0805">Transcription regulation</keyword>
<evidence type="ECO:0000313" key="6">
    <source>
        <dbReference type="EMBL" id="AUW47003.1"/>
    </source>
</evidence>
<feature type="domain" description="HTH rpiR-type" evidence="4">
    <location>
        <begin position="6"/>
        <end position="82"/>
    </location>
</feature>
<evidence type="ECO:0000313" key="7">
    <source>
        <dbReference type="Proteomes" id="UP000238523"/>
    </source>
</evidence>
<keyword evidence="3" id="KW-0804">Transcription</keyword>
<organism evidence="6 7">
    <name type="scientific">Rhizobium leguminosarum</name>
    <dbReference type="NCBI Taxonomy" id="384"/>
    <lineage>
        <taxon>Bacteria</taxon>
        <taxon>Pseudomonadati</taxon>
        <taxon>Pseudomonadota</taxon>
        <taxon>Alphaproteobacteria</taxon>
        <taxon>Hyphomicrobiales</taxon>
        <taxon>Rhizobiaceae</taxon>
        <taxon>Rhizobium/Agrobacterium group</taxon>
        <taxon>Rhizobium</taxon>
    </lineage>
</organism>